<dbReference type="PROSITE" id="PS51755">
    <property type="entry name" value="OMPR_PHOB"/>
    <property type="match status" value="1"/>
</dbReference>
<dbReference type="Gene3D" id="1.25.40.10">
    <property type="entry name" value="Tetratricopeptide repeat domain"/>
    <property type="match status" value="3"/>
</dbReference>
<keyword evidence="4 7" id="KW-0238">DNA-binding</keyword>
<dbReference type="SMART" id="SM00862">
    <property type="entry name" value="Trans_reg_C"/>
    <property type="match status" value="1"/>
</dbReference>
<evidence type="ECO:0000256" key="4">
    <source>
        <dbReference type="ARBA" id="ARBA00023125"/>
    </source>
</evidence>
<dbReference type="InterPro" id="IPR011990">
    <property type="entry name" value="TPR-like_helical_dom_sf"/>
</dbReference>
<dbReference type="OrthoDB" id="581105at2"/>
<dbReference type="PROSITE" id="PS50005">
    <property type="entry name" value="TPR"/>
    <property type="match status" value="1"/>
</dbReference>
<dbReference type="GO" id="GO:0006355">
    <property type="term" value="P:regulation of DNA-templated transcription"/>
    <property type="evidence" value="ECO:0007669"/>
    <property type="project" value="InterPro"/>
</dbReference>
<evidence type="ECO:0000256" key="3">
    <source>
        <dbReference type="ARBA" id="ARBA00023015"/>
    </source>
</evidence>
<keyword evidence="10" id="KW-1185">Reference proteome</keyword>
<dbReference type="Gene3D" id="1.10.10.10">
    <property type="entry name" value="Winged helix-like DNA-binding domain superfamily/Winged helix DNA-binding domain"/>
    <property type="match status" value="1"/>
</dbReference>
<evidence type="ECO:0000256" key="7">
    <source>
        <dbReference type="PROSITE-ProRule" id="PRU01091"/>
    </source>
</evidence>
<name>A0A640URL2_9ACTN</name>
<dbReference type="GO" id="GO:0003677">
    <property type="term" value="F:DNA binding"/>
    <property type="evidence" value="ECO:0007669"/>
    <property type="project" value="UniProtKB-UniRule"/>
</dbReference>
<dbReference type="PANTHER" id="PTHR35807">
    <property type="entry name" value="TRANSCRIPTIONAL REGULATOR REDD-RELATED"/>
    <property type="match status" value="1"/>
</dbReference>
<dbReference type="Pfam" id="PF00931">
    <property type="entry name" value="NB-ARC"/>
    <property type="match status" value="1"/>
</dbReference>
<comment type="caution">
    <text evidence="9">The sequence shown here is derived from an EMBL/GenBank/DDBJ whole genome shotgun (WGS) entry which is preliminary data.</text>
</comment>
<evidence type="ECO:0000256" key="1">
    <source>
        <dbReference type="ARBA" id="ARBA00005820"/>
    </source>
</evidence>
<dbReference type="RefSeq" id="WP_159744605.1">
    <property type="nucleotide sequence ID" value="NZ_BLIR01000001.1"/>
</dbReference>
<dbReference type="GO" id="GO:0000160">
    <property type="term" value="P:phosphorelay signal transduction system"/>
    <property type="evidence" value="ECO:0007669"/>
    <property type="project" value="UniProtKB-KW"/>
</dbReference>
<dbReference type="InterPro" id="IPR036388">
    <property type="entry name" value="WH-like_DNA-bd_sf"/>
</dbReference>
<dbReference type="InterPro" id="IPR001867">
    <property type="entry name" value="OmpR/PhoB-type_DNA-bd"/>
</dbReference>
<dbReference type="GO" id="GO:0043531">
    <property type="term" value="F:ADP binding"/>
    <property type="evidence" value="ECO:0007669"/>
    <property type="project" value="InterPro"/>
</dbReference>
<dbReference type="Pfam" id="PF03704">
    <property type="entry name" value="BTAD"/>
    <property type="match status" value="1"/>
</dbReference>
<keyword evidence="3" id="KW-0805">Transcription regulation</keyword>
<dbReference type="Gene3D" id="3.40.50.300">
    <property type="entry name" value="P-loop containing nucleotide triphosphate hydrolases"/>
    <property type="match status" value="1"/>
</dbReference>
<dbReference type="InterPro" id="IPR016032">
    <property type="entry name" value="Sig_transdc_resp-reg_C-effctor"/>
</dbReference>
<dbReference type="EMBL" id="BLIR01000001">
    <property type="protein sequence ID" value="GFE38738.1"/>
    <property type="molecule type" value="Genomic_DNA"/>
</dbReference>
<evidence type="ECO:0000256" key="6">
    <source>
        <dbReference type="PROSITE-ProRule" id="PRU00339"/>
    </source>
</evidence>
<feature type="domain" description="OmpR/PhoB-type" evidence="8">
    <location>
        <begin position="1"/>
        <end position="103"/>
    </location>
</feature>
<dbReference type="PANTHER" id="PTHR35807:SF1">
    <property type="entry name" value="TRANSCRIPTIONAL REGULATOR REDD"/>
    <property type="match status" value="1"/>
</dbReference>
<dbReference type="CDD" id="cd15831">
    <property type="entry name" value="BTAD"/>
    <property type="match status" value="1"/>
</dbReference>
<keyword evidence="2" id="KW-0902">Two-component regulatory system</keyword>
<sequence>MEVYVLGPIRLGTPDRRVGLGSDKERCVLASLALSASRPVALETLIDRLWDNGPPAKARQSVHAYISRVRKALREAAADTAPPRPAQEPPAITQHAHTYTLAIAPEHVDWHRFRKLTTQAQSQSHAGNYSAAAALLHEAETLWEEEALAGLPGIWPEQTRARLAEERLGAATSRIAAELRLRRFHEALGPLSSLISQHPHDEMLLEYLMLAYYGSGRHADALRVYQDARRRLRQDLGADPSEQLTRVHQQILRRTPLTELIPYPASRCRHDEPAPTAPRNLPRHTSLVGRRTEMRRLCAAVTEAAGAGAGHADRSPPAVIALEAISGMAGVGKTAVAVNAADRLGTRFPDGQLYLDLRAHARVQDPLPAGAALATLLRLLGTAPDAIPGELEERTTLWRTLLTEKRTVVVLDDAAGTEQIRPLLPDSGSASLVIITSRRHLAGLPGAHWLALDVLPPDDATSLFRSFAGEERTRDDTTVRHIVRQCGYLPLAIELAANRFNARPSWTLATLRDQLSRGPGRLGELRDGSSEIARAFEMSYRTLTTTQRTVFRLLALHLGAEFGPHAAAALVNRPLEETERLLETLLHCHLLQEPSPHRYRFHDLLGEYARALASAEDTEEERTRALDRLVDFYLYAADAADRLLYPRRIRLPSPDTAAPAALPALRHTDEAKEWLTVERSNLLTAERHARTHGRPGSAALLSHVLAGFLDADCHWADADRMQRHAVEHWQQTGERHALCVALLDLGTTHANTSRYPQAEAAARQALGLARAAGFTDAEAEALRTLGILQWHLGRYQEAITLYRELLPLHIRSGDLWARARCENNLAISLLYQGEHQDALKHFTQAIKNFRLTGDLLSTGRCFNNLGDLHMRMGNKDTARCHYEESLEIATSLGSLADQITAQANLAGLLIASSEPHDITCGMDMYQECLFTFRRLGDRRNEANALIGLGLAQHRLGRYREAAAQHGRALELAREIGAAHEEAEALHRLGAAEAALGDPGPASGHLEMAIALAERIQAPEQKAHAMCALAEVRLQEGTPEAARMLLEYAFGIFQSAGLPDASRIAERIASIDESGPSQRSGRRTS</sequence>
<dbReference type="AlphaFoldDB" id="A0A640URL2"/>
<evidence type="ECO:0000256" key="5">
    <source>
        <dbReference type="ARBA" id="ARBA00023163"/>
    </source>
</evidence>
<dbReference type="InterPro" id="IPR002182">
    <property type="entry name" value="NB-ARC"/>
</dbReference>
<dbReference type="InterPro" id="IPR019734">
    <property type="entry name" value="TPR_rpt"/>
</dbReference>
<dbReference type="SUPFAM" id="SSF48452">
    <property type="entry name" value="TPR-like"/>
    <property type="match status" value="3"/>
</dbReference>
<dbReference type="SUPFAM" id="SSF52540">
    <property type="entry name" value="P-loop containing nucleoside triphosphate hydrolases"/>
    <property type="match status" value="1"/>
</dbReference>
<reference evidence="9 10" key="1">
    <citation type="submission" date="2019-12" db="EMBL/GenBank/DDBJ databases">
        <title>Whole genome shotgun sequence of Streptomyces tubercidicus NBRC 13090.</title>
        <authorList>
            <person name="Ichikawa N."/>
            <person name="Kimura A."/>
            <person name="Kitahashi Y."/>
            <person name="Komaki H."/>
            <person name="Tamura T."/>
        </authorList>
    </citation>
    <scope>NUCLEOTIDE SEQUENCE [LARGE SCALE GENOMIC DNA]</scope>
    <source>
        <strain evidence="9 10">NBRC 13090</strain>
    </source>
</reference>
<dbReference type="PRINTS" id="PR00364">
    <property type="entry name" value="DISEASERSIST"/>
</dbReference>
<dbReference type="SMART" id="SM01043">
    <property type="entry name" value="BTAD"/>
    <property type="match status" value="1"/>
</dbReference>
<feature type="repeat" description="TPR" evidence="6">
    <location>
        <begin position="779"/>
        <end position="812"/>
    </location>
</feature>
<dbReference type="InterPro" id="IPR051677">
    <property type="entry name" value="AfsR-DnrI-RedD_regulator"/>
</dbReference>
<dbReference type="GeneID" id="96284513"/>
<keyword evidence="5" id="KW-0804">Transcription</keyword>
<organism evidence="9 10">
    <name type="scientific">Streptomyces tubercidicus</name>
    <dbReference type="NCBI Taxonomy" id="47759"/>
    <lineage>
        <taxon>Bacteria</taxon>
        <taxon>Bacillati</taxon>
        <taxon>Actinomycetota</taxon>
        <taxon>Actinomycetes</taxon>
        <taxon>Kitasatosporales</taxon>
        <taxon>Streptomycetaceae</taxon>
        <taxon>Streptomyces</taxon>
    </lineage>
</organism>
<dbReference type="SMART" id="SM00028">
    <property type="entry name" value="TPR"/>
    <property type="match status" value="7"/>
</dbReference>
<protein>
    <submittedName>
        <fullName evidence="9">SARP family transcriptional regulator</fullName>
    </submittedName>
</protein>
<evidence type="ECO:0000259" key="8">
    <source>
        <dbReference type="PROSITE" id="PS51755"/>
    </source>
</evidence>
<dbReference type="Pfam" id="PF13424">
    <property type="entry name" value="TPR_12"/>
    <property type="match status" value="2"/>
</dbReference>
<feature type="DNA-binding region" description="OmpR/PhoB-type" evidence="7">
    <location>
        <begin position="1"/>
        <end position="103"/>
    </location>
</feature>
<evidence type="ECO:0000313" key="9">
    <source>
        <dbReference type="EMBL" id="GFE38738.1"/>
    </source>
</evidence>
<comment type="similarity">
    <text evidence="1">Belongs to the AfsR/DnrI/RedD regulatory family.</text>
</comment>
<proteinExistence type="inferred from homology"/>
<dbReference type="Proteomes" id="UP000431826">
    <property type="component" value="Unassembled WGS sequence"/>
</dbReference>
<dbReference type="InterPro" id="IPR027417">
    <property type="entry name" value="P-loop_NTPase"/>
</dbReference>
<dbReference type="SUPFAM" id="SSF46894">
    <property type="entry name" value="C-terminal effector domain of the bipartite response regulators"/>
    <property type="match status" value="1"/>
</dbReference>
<dbReference type="InterPro" id="IPR005158">
    <property type="entry name" value="BTAD"/>
</dbReference>
<keyword evidence="6" id="KW-0802">TPR repeat</keyword>
<gene>
    <name evidence="9" type="ORF">Stube_34110</name>
</gene>
<evidence type="ECO:0000256" key="2">
    <source>
        <dbReference type="ARBA" id="ARBA00023012"/>
    </source>
</evidence>
<evidence type="ECO:0000313" key="10">
    <source>
        <dbReference type="Proteomes" id="UP000431826"/>
    </source>
</evidence>
<dbReference type="Pfam" id="PF00486">
    <property type="entry name" value="Trans_reg_C"/>
    <property type="match status" value="1"/>
</dbReference>
<accession>A0A640URL2</accession>